<feature type="region of interest" description="Disordered" evidence="1">
    <location>
        <begin position="1"/>
        <end position="22"/>
    </location>
</feature>
<evidence type="ECO:0000256" key="1">
    <source>
        <dbReference type="SAM" id="MobiDB-lite"/>
    </source>
</evidence>
<name>A0ABS0B4K4_9GAMM</name>
<protein>
    <submittedName>
        <fullName evidence="2">Uncharacterized protein</fullName>
    </submittedName>
</protein>
<reference evidence="2 3" key="1">
    <citation type="submission" date="2020-11" db="EMBL/GenBank/DDBJ databases">
        <title>Draft Genome Sequence and Secondary Metabolite Biosynthetic Potential of the Lysobacter niastensis Type strain DSM 18481.</title>
        <authorList>
            <person name="Turrini P."/>
            <person name="Artuso I."/>
            <person name="Tescari M."/>
            <person name="Lugli G.A."/>
            <person name="Frangipani E."/>
            <person name="Ventura M."/>
            <person name="Visca P."/>
        </authorList>
    </citation>
    <scope>NUCLEOTIDE SEQUENCE [LARGE SCALE GENOMIC DNA]</scope>
    <source>
        <strain evidence="2 3">DSM 18481</strain>
    </source>
</reference>
<evidence type="ECO:0000313" key="2">
    <source>
        <dbReference type="EMBL" id="MBF6023581.1"/>
    </source>
</evidence>
<organism evidence="2 3">
    <name type="scientific">Lysobacter niastensis</name>
    <dbReference type="NCBI Taxonomy" id="380629"/>
    <lineage>
        <taxon>Bacteria</taxon>
        <taxon>Pseudomonadati</taxon>
        <taxon>Pseudomonadota</taxon>
        <taxon>Gammaproteobacteria</taxon>
        <taxon>Lysobacterales</taxon>
        <taxon>Lysobacteraceae</taxon>
        <taxon>Lysobacter</taxon>
    </lineage>
</organism>
<dbReference type="RefSeq" id="WP_194930181.1">
    <property type="nucleotide sequence ID" value="NZ_JADLZT010000003.1"/>
</dbReference>
<sequence>MGAELRQPSSEGAATPIWRHPDPLPAQIEASLELGDSPNGATLSLLTTDRTSRYRVRVQYETSLALGDSGPHLDFHDWKHCLSSWHEASSEDGLNFVLPVPAEQEETCFPPVRAEEIVEQTRRVLVGYDLGAEADAHWLQIAREAQHAGGGQSYVAISTVRVRIEIRAPEGWRTLSILDFRLPMGC</sequence>
<dbReference type="Proteomes" id="UP001429984">
    <property type="component" value="Unassembled WGS sequence"/>
</dbReference>
<keyword evidence="3" id="KW-1185">Reference proteome</keyword>
<evidence type="ECO:0000313" key="3">
    <source>
        <dbReference type="Proteomes" id="UP001429984"/>
    </source>
</evidence>
<proteinExistence type="predicted"/>
<comment type="caution">
    <text evidence="2">The sequence shown here is derived from an EMBL/GenBank/DDBJ whole genome shotgun (WGS) entry which is preliminary data.</text>
</comment>
<gene>
    <name evidence="2" type="ORF">IU514_05990</name>
</gene>
<dbReference type="EMBL" id="JADLZT010000003">
    <property type="protein sequence ID" value="MBF6023581.1"/>
    <property type="molecule type" value="Genomic_DNA"/>
</dbReference>
<accession>A0ABS0B4K4</accession>